<proteinExistence type="predicted"/>
<sequence>MIESLGTRVLLACLLQFLLHILFYGQPFPFLVLEILFAVVALANTAALVSFSYQAFQRQRPVLGLVAATAAFPALLLGGILLSMMLSK</sequence>
<accession>A0ABP8IQ90</accession>
<keyword evidence="1" id="KW-0812">Transmembrane</keyword>
<keyword evidence="1" id="KW-0472">Membrane</keyword>
<feature type="transmembrane region" description="Helical" evidence="1">
    <location>
        <begin position="63"/>
        <end position="86"/>
    </location>
</feature>
<keyword evidence="1" id="KW-1133">Transmembrane helix</keyword>
<comment type="caution">
    <text evidence="2">The sequence shown here is derived from an EMBL/GenBank/DDBJ whole genome shotgun (WGS) entry which is preliminary data.</text>
</comment>
<evidence type="ECO:0000313" key="2">
    <source>
        <dbReference type="EMBL" id="GAA4366499.1"/>
    </source>
</evidence>
<protein>
    <submittedName>
        <fullName evidence="2">Uncharacterized protein</fullName>
    </submittedName>
</protein>
<name>A0ABP8IQ90_9BACT</name>
<organism evidence="2 3">
    <name type="scientific">Hymenobacter saemangeumensis</name>
    <dbReference type="NCBI Taxonomy" id="1084522"/>
    <lineage>
        <taxon>Bacteria</taxon>
        <taxon>Pseudomonadati</taxon>
        <taxon>Bacteroidota</taxon>
        <taxon>Cytophagia</taxon>
        <taxon>Cytophagales</taxon>
        <taxon>Hymenobacteraceae</taxon>
        <taxon>Hymenobacter</taxon>
    </lineage>
</organism>
<gene>
    <name evidence="2" type="ORF">GCM10023185_37670</name>
</gene>
<evidence type="ECO:0000313" key="3">
    <source>
        <dbReference type="Proteomes" id="UP001501153"/>
    </source>
</evidence>
<keyword evidence="3" id="KW-1185">Reference proteome</keyword>
<feature type="transmembrane region" description="Helical" evidence="1">
    <location>
        <begin position="35"/>
        <end position="56"/>
    </location>
</feature>
<dbReference type="Proteomes" id="UP001501153">
    <property type="component" value="Unassembled WGS sequence"/>
</dbReference>
<reference evidence="3" key="1">
    <citation type="journal article" date="2019" name="Int. J. Syst. Evol. Microbiol.">
        <title>The Global Catalogue of Microorganisms (GCM) 10K type strain sequencing project: providing services to taxonomists for standard genome sequencing and annotation.</title>
        <authorList>
            <consortium name="The Broad Institute Genomics Platform"/>
            <consortium name="The Broad Institute Genome Sequencing Center for Infectious Disease"/>
            <person name="Wu L."/>
            <person name="Ma J."/>
        </authorList>
    </citation>
    <scope>NUCLEOTIDE SEQUENCE [LARGE SCALE GENOMIC DNA]</scope>
    <source>
        <strain evidence="3">JCM 17923</strain>
    </source>
</reference>
<dbReference type="RefSeq" id="WP_345237674.1">
    <property type="nucleotide sequence ID" value="NZ_BAABGZ010000076.1"/>
</dbReference>
<dbReference type="EMBL" id="BAABGZ010000076">
    <property type="protein sequence ID" value="GAA4366499.1"/>
    <property type="molecule type" value="Genomic_DNA"/>
</dbReference>
<evidence type="ECO:0000256" key="1">
    <source>
        <dbReference type="SAM" id="Phobius"/>
    </source>
</evidence>